<evidence type="ECO:0000256" key="3">
    <source>
        <dbReference type="ARBA" id="ARBA00023163"/>
    </source>
</evidence>
<dbReference type="InterPro" id="IPR047640">
    <property type="entry name" value="RpiR-like"/>
</dbReference>
<dbReference type="InterPro" id="IPR009057">
    <property type="entry name" value="Homeodomain-like_sf"/>
</dbReference>
<dbReference type="InterPro" id="IPR035472">
    <property type="entry name" value="RpiR-like_SIS"/>
</dbReference>
<dbReference type="Proteomes" id="UP000001702">
    <property type="component" value="Chromosome"/>
</dbReference>
<dbReference type="InterPro" id="IPR000281">
    <property type="entry name" value="HTH_RpiR"/>
</dbReference>
<keyword evidence="2" id="KW-0238">DNA-binding</keyword>
<evidence type="ECO:0000259" key="4">
    <source>
        <dbReference type="PROSITE" id="PS51071"/>
    </source>
</evidence>
<evidence type="ECO:0000256" key="2">
    <source>
        <dbReference type="ARBA" id="ARBA00023125"/>
    </source>
</evidence>
<dbReference type="EMBL" id="CP001875">
    <property type="protein sequence ID" value="ADD78351.1"/>
    <property type="molecule type" value="Genomic_DNA"/>
</dbReference>
<dbReference type="SUPFAM" id="SSF46689">
    <property type="entry name" value="Homeodomain-like"/>
    <property type="match status" value="1"/>
</dbReference>
<feature type="domain" description="SIS" evidence="5">
    <location>
        <begin position="126"/>
        <end position="261"/>
    </location>
</feature>
<dbReference type="GO" id="GO:1901135">
    <property type="term" value="P:carbohydrate derivative metabolic process"/>
    <property type="evidence" value="ECO:0007669"/>
    <property type="project" value="InterPro"/>
</dbReference>
<dbReference type="InterPro" id="IPR001347">
    <property type="entry name" value="SIS_dom"/>
</dbReference>
<keyword evidence="1" id="KW-0805">Transcription regulation</keyword>
<dbReference type="PROSITE" id="PS51464">
    <property type="entry name" value="SIS"/>
    <property type="match status" value="1"/>
</dbReference>
<dbReference type="KEGG" id="pam:PANA_3184"/>
<dbReference type="Pfam" id="PF01380">
    <property type="entry name" value="SIS"/>
    <property type="match status" value="1"/>
</dbReference>
<dbReference type="PANTHER" id="PTHR30514:SF1">
    <property type="entry name" value="HTH-TYPE TRANSCRIPTIONAL REGULATOR HEXR-RELATED"/>
    <property type="match status" value="1"/>
</dbReference>
<keyword evidence="7" id="KW-1185">Reference proteome</keyword>
<dbReference type="PANTHER" id="PTHR30514">
    <property type="entry name" value="GLUCOKINASE"/>
    <property type="match status" value="1"/>
</dbReference>
<dbReference type="STRING" id="706191.PANA_3184"/>
<dbReference type="CDD" id="cd05013">
    <property type="entry name" value="SIS_RpiR"/>
    <property type="match status" value="1"/>
</dbReference>
<dbReference type="Pfam" id="PF01418">
    <property type="entry name" value="HTH_6"/>
    <property type="match status" value="1"/>
</dbReference>
<dbReference type="PROSITE" id="PS51071">
    <property type="entry name" value="HTH_RPIR"/>
    <property type="match status" value="1"/>
</dbReference>
<dbReference type="HOGENOM" id="CLU_055769_4_0_6"/>
<evidence type="ECO:0000259" key="5">
    <source>
        <dbReference type="PROSITE" id="PS51464"/>
    </source>
</evidence>
<dbReference type="GO" id="GO:0003677">
    <property type="term" value="F:DNA binding"/>
    <property type="evidence" value="ECO:0007669"/>
    <property type="project" value="UniProtKB-KW"/>
</dbReference>
<protein>
    <submittedName>
        <fullName evidence="6">GlvR</fullName>
    </submittedName>
</protein>
<dbReference type="GO" id="GO:0003700">
    <property type="term" value="F:DNA-binding transcription factor activity"/>
    <property type="evidence" value="ECO:0007669"/>
    <property type="project" value="InterPro"/>
</dbReference>
<dbReference type="SUPFAM" id="SSF53697">
    <property type="entry name" value="SIS domain"/>
    <property type="match status" value="1"/>
</dbReference>
<evidence type="ECO:0000313" key="7">
    <source>
        <dbReference type="Proteomes" id="UP000001702"/>
    </source>
</evidence>
<keyword evidence="3" id="KW-0804">Transcription</keyword>
<sequence>MRSPPLRILLKCGPVNCRVSFSMFSHHDLATLNDLEMQVYQYIIKHRDSVSYMTIRELAEQAAVSTTTVLRFCRKMQCEGWSEFRIRLRLAREQTAPALPVSGIADMLSFFKSINNDEFEQVIHRAVGMINQAERVFFIGVGTSGSLGKYGARFFSNVGKFSHAIDDPYYPISPSLYENALAIILSVSGETEEVLRIASQFNLNQCKIIAITNSETCSLAKMSDFTVSYHVPVIRMPDQSDITTQVPVMYIIESLGRQLGK</sequence>
<evidence type="ECO:0000313" key="6">
    <source>
        <dbReference type="EMBL" id="ADD78351.1"/>
    </source>
</evidence>
<dbReference type="AlphaFoldDB" id="D4GM83"/>
<dbReference type="Gene3D" id="1.10.10.10">
    <property type="entry name" value="Winged helix-like DNA-binding domain superfamily/Winged helix DNA-binding domain"/>
    <property type="match status" value="1"/>
</dbReference>
<organism evidence="6 7">
    <name type="scientific">Pantoea ananatis (strain LMG 20103)</name>
    <dbReference type="NCBI Taxonomy" id="706191"/>
    <lineage>
        <taxon>Bacteria</taxon>
        <taxon>Pseudomonadati</taxon>
        <taxon>Pseudomonadota</taxon>
        <taxon>Gammaproteobacteria</taxon>
        <taxon>Enterobacterales</taxon>
        <taxon>Erwiniaceae</taxon>
        <taxon>Pantoea</taxon>
    </lineage>
</organism>
<proteinExistence type="predicted"/>
<name>D4GM83_PANAM</name>
<dbReference type="InterPro" id="IPR036388">
    <property type="entry name" value="WH-like_DNA-bd_sf"/>
</dbReference>
<gene>
    <name evidence="6" type="primary">glvR</name>
    <name evidence="6" type="ordered locus">PANA_3184</name>
</gene>
<dbReference type="InterPro" id="IPR046348">
    <property type="entry name" value="SIS_dom_sf"/>
</dbReference>
<feature type="domain" description="HTH rpiR-type" evidence="4">
    <location>
        <begin position="19"/>
        <end position="95"/>
    </location>
</feature>
<evidence type="ECO:0000256" key="1">
    <source>
        <dbReference type="ARBA" id="ARBA00023015"/>
    </source>
</evidence>
<dbReference type="eggNOG" id="COG1737">
    <property type="taxonomic scope" value="Bacteria"/>
</dbReference>
<dbReference type="GO" id="GO:0097367">
    <property type="term" value="F:carbohydrate derivative binding"/>
    <property type="evidence" value="ECO:0007669"/>
    <property type="project" value="InterPro"/>
</dbReference>
<accession>D4GM83</accession>
<dbReference type="Gene3D" id="3.40.50.10490">
    <property type="entry name" value="Glucose-6-phosphate isomerase like protein, domain 1"/>
    <property type="match status" value="1"/>
</dbReference>
<reference evidence="6 7" key="1">
    <citation type="journal article" date="2010" name="J. Bacteriol.">
        <title>Genome sequence of Pantoea ananatis LMG20103, the causative agent of Eucalyptus blight and dieback.</title>
        <authorList>
            <person name="De Maayer P."/>
            <person name="Chan W.Y."/>
            <person name="Venter S.N."/>
            <person name="Toth I.K."/>
            <person name="Birch P.R."/>
            <person name="Joubert F."/>
            <person name="Coutinho T.A."/>
        </authorList>
    </citation>
    <scope>NUCLEOTIDE SEQUENCE [LARGE SCALE GENOMIC DNA]</scope>
    <source>
        <strain evidence="6 7">LMG 20103</strain>
    </source>
</reference>